<evidence type="ECO:0000313" key="3">
    <source>
        <dbReference type="EMBL" id="MCS5727998.1"/>
    </source>
</evidence>
<feature type="domain" description="SseB protein C-terminal" evidence="2">
    <location>
        <begin position="133"/>
        <end position="239"/>
    </location>
</feature>
<dbReference type="InterPro" id="IPR009839">
    <property type="entry name" value="SseB_N"/>
</dbReference>
<dbReference type="InterPro" id="IPR027945">
    <property type="entry name" value="SseB_C"/>
</dbReference>
<proteinExistence type="predicted"/>
<name>A0AA41XKE4_9MICO</name>
<comment type="caution">
    <text evidence="3">The sequence shown here is derived from an EMBL/GenBank/DDBJ whole genome shotgun (WGS) entry which is preliminary data.</text>
</comment>
<accession>A0AA41XKE4</accession>
<evidence type="ECO:0000259" key="1">
    <source>
        <dbReference type="Pfam" id="PF07179"/>
    </source>
</evidence>
<feature type="domain" description="SseB protein N-terminal" evidence="1">
    <location>
        <begin position="10"/>
        <end position="118"/>
    </location>
</feature>
<organism evidence="3 4">
    <name type="scientific">Herbiconiux oxytropis</name>
    <dbReference type="NCBI Taxonomy" id="2970915"/>
    <lineage>
        <taxon>Bacteria</taxon>
        <taxon>Bacillati</taxon>
        <taxon>Actinomycetota</taxon>
        <taxon>Actinomycetes</taxon>
        <taxon>Micrococcales</taxon>
        <taxon>Microbacteriaceae</taxon>
        <taxon>Herbiconiux</taxon>
    </lineage>
</organism>
<dbReference type="EMBL" id="JANLCK010000018">
    <property type="protein sequence ID" value="MCS5727998.1"/>
    <property type="molecule type" value="Genomic_DNA"/>
</dbReference>
<dbReference type="Proteomes" id="UP001165587">
    <property type="component" value="Unassembled WGS sequence"/>
</dbReference>
<dbReference type="Pfam" id="PF14581">
    <property type="entry name" value="SseB_C"/>
    <property type="match status" value="1"/>
</dbReference>
<protein>
    <submittedName>
        <fullName evidence="3">Enhanced serine sensitivity protein SseB C-terminal domain-containing protein</fullName>
    </submittedName>
</protein>
<dbReference type="Pfam" id="PF07179">
    <property type="entry name" value="SseB"/>
    <property type="match status" value="1"/>
</dbReference>
<evidence type="ECO:0000259" key="2">
    <source>
        <dbReference type="Pfam" id="PF14581"/>
    </source>
</evidence>
<reference evidence="3" key="1">
    <citation type="submission" date="2022-08" db="EMBL/GenBank/DDBJ databases">
        <authorList>
            <person name="Deng Y."/>
            <person name="Han X.-F."/>
            <person name="Zhang Y.-Q."/>
        </authorList>
    </citation>
    <scope>NUCLEOTIDE SEQUENCE</scope>
    <source>
        <strain evidence="3">CPCC 203407</strain>
    </source>
</reference>
<dbReference type="AlphaFoldDB" id="A0AA41XKE4"/>
<evidence type="ECO:0000313" key="4">
    <source>
        <dbReference type="Proteomes" id="UP001165587"/>
    </source>
</evidence>
<gene>
    <name evidence="3" type="ORF">N1028_19035</name>
</gene>
<sequence>MTDRGSAEIEALLAAAAVDPIAAPAFLEALLASTVIVPGTASGDGTARLADLLGADGRSVQPFYTSEARLTETLEVVPSFERRFLALPCRVLWQMTRGATLVLNPHSAHGKNFLPGEIGQLLDGAATLTPRMVQAETQVLVGEPARVPPGMKEALVAFLERHPEVDEAVLGWKVTPEGAGSVDESYLLVLVGAPGLRESLGGDLAQTLVVYSQSAPIDVMYVAPGADHLLRSVKPFHRRRRGLFGRR</sequence>
<keyword evidence="4" id="KW-1185">Reference proteome</keyword>
<dbReference type="RefSeq" id="WP_259531102.1">
    <property type="nucleotide sequence ID" value="NZ_JANLCK010000018.1"/>
</dbReference>